<evidence type="ECO:0000313" key="4">
    <source>
        <dbReference type="Proteomes" id="UP000007797"/>
    </source>
</evidence>
<feature type="region of interest" description="Disordered" evidence="1">
    <location>
        <begin position="183"/>
        <end position="202"/>
    </location>
</feature>
<evidence type="ECO:0008006" key="5">
    <source>
        <dbReference type="Google" id="ProtNLM"/>
    </source>
</evidence>
<evidence type="ECO:0000256" key="1">
    <source>
        <dbReference type="SAM" id="MobiDB-lite"/>
    </source>
</evidence>
<protein>
    <recommendedName>
        <fullName evidence="5">Transmembrane protein</fullName>
    </recommendedName>
</protein>
<feature type="transmembrane region" description="Helical" evidence="2">
    <location>
        <begin position="146"/>
        <end position="165"/>
    </location>
</feature>
<dbReference type="EMBL" id="GL883010">
    <property type="protein sequence ID" value="EGG20596.1"/>
    <property type="molecule type" value="Genomic_DNA"/>
</dbReference>
<dbReference type="OMA" id="GMDIFFL"/>
<dbReference type="GeneID" id="14872841"/>
<feature type="transmembrane region" description="Helical" evidence="2">
    <location>
        <begin position="21"/>
        <end position="43"/>
    </location>
</feature>
<accession>F4PRZ8</accession>
<evidence type="ECO:0000256" key="2">
    <source>
        <dbReference type="SAM" id="Phobius"/>
    </source>
</evidence>
<feature type="transmembrane region" description="Helical" evidence="2">
    <location>
        <begin position="96"/>
        <end position="114"/>
    </location>
</feature>
<keyword evidence="4" id="KW-1185">Reference proteome</keyword>
<keyword evidence="2" id="KW-0812">Transmembrane</keyword>
<reference evidence="4" key="1">
    <citation type="journal article" date="2011" name="Genome Res.">
        <title>Phylogeny-wide analysis of social amoeba genomes highlights ancient origins for complex intercellular communication.</title>
        <authorList>
            <person name="Heidel A.J."/>
            <person name="Lawal H.M."/>
            <person name="Felder M."/>
            <person name="Schilde C."/>
            <person name="Helps N.R."/>
            <person name="Tunggal B."/>
            <person name="Rivero F."/>
            <person name="John U."/>
            <person name="Schleicher M."/>
            <person name="Eichinger L."/>
            <person name="Platzer M."/>
            <person name="Noegel A.A."/>
            <person name="Schaap P."/>
            <person name="Gloeckner G."/>
        </authorList>
    </citation>
    <scope>NUCLEOTIDE SEQUENCE [LARGE SCALE GENOMIC DNA]</scope>
    <source>
        <strain evidence="4">SH3</strain>
    </source>
</reference>
<dbReference type="RefSeq" id="XP_004358446.1">
    <property type="nucleotide sequence ID" value="XM_004358389.1"/>
</dbReference>
<proteinExistence type="predicted"/>
<evidence type="ECO:0000313" key="3">
    <source>
        <dbReference type="EMBL" id="EGG20596.1"/>
    </source>
</evidence>
<sequence>MKYIKSSIKRNKFRLWLKSKSPFPWIIIFSLIANVPILLSMLILVPMRWSNQCSYLSGFLVLYMGVFAINLLYSFYFHKTMKQKRPRSCITVAEDCGLSSFFLFTSLSIILFIICEFLRRGTEFSQCYQTNSGIYHLLRGAQGMDIFFLVGFHIISFLNVCCSCYKAKGAMKRALPFSSVVEPSVKKPSSEYEDSYDNPIRK</sequence>
<organism evidence="3 4">
    <name type="scientific">Cavenderia fasciculata</name>
    <name type="common">Slime mold</name>
    <name type="synonym">Dictyostelium fasciculatum</name>
    <dbReference type="NCBI Taxonomy" id="261658"/>
    <lineage>
        <taxon>Eukaryota</taxon>
        <taxon>Amoebozoa</taxon>
        <taxon>Evosea</taxon>
        <taxon>Eumycetozoa</taxon>
        <taxon>Dictyostelia</taxon>
        <taxon>Acytosteliales</taxon>
        <taxon>Cavenderiaceae</taxon>
        <taxon>Cavenderia</taxon>
    </lineage>
</organism>
<name>F4PRZ8_CACFS</name>
<dbReference type="KEGG" id="dfa:DFA_00457"/>
<feature type="transmembrane region" description="Helical" evidence="2">
    <location>
        <begin position="55"/>
        <end position="76"/>
    </location>
</feature>
<gene>
    <name evidence="3" type="ORF">DFA_00457</name>
</gene>
<dbReference type="AlphaFoldDB" id="F4PRZ8"/>
<dbReference type="OrthoDB" id="15675at2759"/>
<keyword evidence="2" id="KW-1133">Transmembrane helix</keyword>
<keyword evidence="2" id="KW-0472">Membrane</keyword>
<dbReference type="Proteomes" id="UP000007797">
    <property type="component" value="Unassembled WGS sequence"/>
</dbReference>